<dbReference type="GO" id="GO:0004252">
    <property type="term" value="F:serine-type endopeptidase activity"/>
    <property type="evidence" value="ECO:0007669"/>
    <property type="project" value="InterPro"/>
</dbReference>
<gene>
    <name evidence="9" type="ORF">K402DRAFT_149755</name>
</gene>
<evidence type="ECO:0000256" key="3">
    <source>
        <dbReference type="ARBA" id="ARBA00022692"/>
    </source>
</evidence>
<feature type="transmembrane region" description="Helical" evidence="7">
    <location>
        <begin position="274"/>
        <end position="292"/>
    </location>
</feature>
<dbReference type="InterPro" id="IPR035952">
    <property type="entry name" value="Rhomboid-like_sf"/>
</dbReference>
<name>A0A6G1GTJ9_9PEZI</name>
<evidence type="ECO:0000313" key="10">
    <source>
        <dbReference type="Proteomes" id="UP000800041"/>
    </source>
</evidence>
<protein>
    <submittedName>
        <fullName evidence="9">Rhomboid-domain-containing protein</fullName>
    </submittedName>
</protein>
<feature type="transmembrane region" description="Helical" evidence="7">
    <location>
        <begin position="183"/>
        <end position="199"/>
    </location>
</feature>
<dbReference type="EMBL" id="ML977170">
    <property type="protein sequence ID" value="KAF1984078.1"/>
    <property type="molecule type" value="Genomic_DNA"/>
</dbReference>
<organism evidence="9 10">
    <name type="scientific">Aulographum hederae CBS 113979</name>
    <dbReference type="NCBI Taxonomy" id="1176131"/>
    <lineage>
        <taxon>Eukaryota</taxon>
        <taxon>Fungi</taxon>
        <taxon>Dikarya</taxon>
        <taxon>Ascomycota</taxon>
        <taxon>Pezizomycotina</taxon>
        <taxon>Dothideomycetes</taxon>
        <taxon>Pleosporomycetidae</taxon>
        <taxon>Aulographales</taxon>
        <taxon>Aulographaceae</taxon>
    </lineage>
</organism>
<dbReference type="SUPFAM" id="SSF144091">
    <property type="entry name" value="Rhomboid-like"/>
    <property type="match status" value="1"/>
</dbReference>
<dbReference type="Gene3D" id="1.20.1540.10">
    <property type="entry name" value="Rhomboid-like"/>
    <property type="match status" value="1"/>
</dbReference>
<evidence type="ECO:0000256" key="5">
    <source>
        <dbReference type="ARBA" id="ARBA00022989"/>
    </source>
</evidence>
<keyword evidence="5 7" id="KW-1133">Transmembrane helix</keyword>
<evidence type="ECO:0000313" key="9">
    <source>
        <dbReference type="EMBL" id="KAF1984078.1"/>
    </source>
</evidence>
<dbReference type="PANTHER" id="PTHR43731:SF14">
    <property type="entry name" value="PRESENILIN-ASSOCIATED RHOMBOID-LIKE PROTEIN, MITOCHONDRIAL"/>
    <property type="match status" value="1"/>
</dbReference>
<dbReference type="OrthoDB" id="418595at2759"/>
<evidence type="ECO:0000256" key="2">
    <source>
        <dbReference type="ARBA" id="ARBA00009045"/>
    </source>
</evidence>
<dbReference type="InterPro" id="IPR022764">
    <property type="entry name" value="Peptidase_S54_rhomboid_dom"/>
</dbReference>
<feature type="transmembrane region" description="Helical" evidence="7">
    <location>
        <begin position="211"/>
        <end position="235"/>
    </location>
</feature>
<reference evidence="9" key="1">
    <citation type="journal article" date="2020" name="Stud. Mycol.">
        <title>101 Dothideomycetes genomes: a test case for predicting lifestyles and emergence of pathogens.</title>
        <authorList>
            <person name="Haridas S."/>
            <person name="Albert R."/>
            <person name="Binder M."/>
            <person name="Bloem J."/>
            <person name="Labutti K."/>
            <person name="Salamov A."/>
            <person name="Andreopoulos B."/>
            <person name="Baker S."/>
            <person name="Barry K."/>
            <person name="Bills G."/>
            <person name="Bluhm B."/>
            <person name="Cannon C."/>
            <person name="Castanera R."/>
            <person name="Culley D."/>
            <person name="Daum C."/>
            <person name="Ezra D."/>
            <person name="Gonzalez J."/>
            <person name="Henrissat B."/>
            <person name="Kuo A."/>
            <person name="Liang C."/>
            <person name="Lipzen A."/>
            <person name="Lutzoni F."/>
            <person name="Magnuson J."/>
            <person name="Mondo S."/>
            <person name="Nolan M."/>
            <person name="Ohm R."/>
            <person name="Pangilinan J."/>
            <person name="Park H.-J."/>
            <person name="Ramirez L."/>
            <person name="Alfaro M."/>
            <person name="Sun H."/>
            <person name="Tritt A."/>
            <person name="Yoshinaga Y."/>
            <person name="Zwiers L.-H."/>
            <person name="Turgeon B."/>
            <person name="Goodwin S."/>
            <person name="Spatafora J."/>
            <person name="Crous P."/>
            <person name="Grigoriev I."/>
        </authorList>
    </citation>
    <scope>NUCLEOTIDE SEQUENCE</scope>
    <source>
        <strain evidence="9">CBS 113979</strain>
    </source>
</reference>
<evidence type="ECO:0000256" key="1">
    <source>
        <dbReference type="ARBA" id="ARBA00004141"/>
    </source>
</evidence>
<evidence type="ECO:0000256" key="7">
    <source>
        <dbReference type="SAM" id="Phobius"/>
    </source>
</evidence>
<comment type="similarity">
    <text evidence="2">Belongs to the peptidase S54 family.</text>
</comment>
<feature type="transmembrane region" description="Helical" evidence="7">
    <location>
        <begin position="83"/>
        <end position="102"/>
    </location>
</feature>
<dbReference type="InterPro" id="IPR050925">
    <property type="entry name" value="Rhomboid_protease_S54"/>
</dbReference>
<feature type="transmembrane region" description="Helical" evidence="7">
    <location>
        <begin position="158"/>
        <end position="177"/>
    </location>
</feature>
<dbReference type="GO" id="GO:0016020">
    <property type="term" value="C:membrane"/>
    <property type="evidence" value="ECO:0007669"/>
    <property type="project" value="UniProtKB-SubCell"/>
</dbReference>
<comment type="subcellular location">
    <subcellularLocation>
        <location evidence="1">Membrane</location>
        <topology evidence="1">Multi-pass membrane protein</topology>
    </subcellularLocation>
</comment>
<evidence type="ECO:0000256" key="6">
    <source>
        <dbReference type="ARBA" id="ARBA00023136"/>
    </source>
</evidence>
<keyword evidence="3 7" id="KW-0812">Transmembrane</keyword>
<keyword evidence="4" id="KW-0378">Hydrolase</keyword>
<keyword evidence="6 7" id="KW-0472">Membrane</keyword>
<feature type="transmembrane region" description="Helical" evidence="7">
    <location>
        <begin position="241"/>
        <end position="262"/>
    </location>
</feature>
<evidence type="ECO:0000259" key="8">
    <source>
        <dbReference type="Pfam" id="PF01694"/>
    </source>
</evidence>
<accession>A0A6G1GTJ9</accession>
<feature type="domain" description="Peptidase S54 rhomboid" evidence="8">
    <location>
        <begin position="141"/>
        <end position="288"/>
    </location>
</feature>
<dbReference type="Proteomes" id="UP000800041">
    <property type="component" value="Unassembled WGS sequence"/>
</dbReference>
<proteinExistence type="inferred from homology"/>
<dbReference type="AlphaFoldDB" id="A0A6G1GTJ9"/>
<dbReference type="PANTHER" id="PTHR43731">
    <property type="entry name" value="RHOMBOID PROTEASE"/>
    <property type="match status" value="1"/>
</dbReference>
<keyword evidence="10" id="KW-1185">Reference proteome</keyword>
<sequence length="299" mass="32787">MLPPLQRAISRMSRMPPSSHFFTTSRQTLQKLPRRSFTNLPKRPTTTAKTKTPLLLSKFLPFATRTNYHLSDAAYRRSRHTTYALRILLTLNTTIFLAWQFALNPSLASLLPFTLPIDRRILARWLAENTLLSAASISAGRGWTIITSAFTHQSLGHFLLNMFSLQAFGSVMVAFGIGPAKLVSLYLLSAIGGSLGFLYHKMRRQQPGWDVSSACGASGAIMGMAAVAGCLAPWARMLLFGIVPMPMVGMVGLYAVVDTVLLDYNTSIAHSAHLGGFGAGLLAYVVGLRRFGGIWPKWL</sequence>
<evidence type="ECO:0000256" key="4">
    <source>
        <dbReference type="ARBA" id="ARBA00022801"/>
    </source>
</evidence>
<dbReference type="Pfam" id="PF01694">
    <property type="entry name" value="Rhomboid"/>
    <property type="match status" value="1"/>
</dbReference>